<evidence type="ECO:0000256" key="1">
    <source>
        <dbReference type="SAM" id="MobiDB-lite"/>
    </source>
</evidence>
<evidence type="ECO:0000313" key="5">
    <source>
        <dbReference type="Proteomes" id="UP001195724"/>
    </source>
</evidence>
<feature type="compositionally biased region" description="Basic and acidic residues" evidence="1">
    <location>
        <begin position="1"/>
        <end position="16"/>
    </location>
</feature>
<dbReference type="Proteomes" id="UP000671828">
    <property type="component" value="Chromosome"/>
</dbReference>
<feature type="compositionally biased region" description="Basic and acidic residues" evidence="1">
    <location>
        <begin position="70"/>
        <end position="81"/>
    </location>
</feature>
<evidence type="ECO:0000313" key="2">
    <source>
        <dbReference type="EMBL" id="MBM7809991.1"/>
    </source>
</evidence>
<dbReference type="EMBL" id="JAFBCL010000001">
    <property type="protein sequence ID" value="MBM7809991.1"/>
    <property type="molecule type" value="Genomic_DNA"/>
</dbReference>
<evidence type="ECO:0000313" key="4">
    <source>
        <dbReference type="Proteomes" id="UP000671828"/>
    </source>
</evidence>
<accession>A0A8T8I2L7</accession>
<feature type="compositionally biased region" description="Basic and acidic residues" evidence="1">
    <location>
        <begin position="43"/>
        <end position="53"/>
    </location>
</feature>
<sequence length="81" mass="8568">MADQRPRSEQQEELDRGTPVGDSVDESVNDAGGDGTSGPQFTRPEDAGTSRDEEPTEIAEAAGLDYTAGPEERAMRVEDGG</sequence>
<protein>
    <recommendedName>
        <fullName evidence="6">DUF5709 domain-containing protein</fullName>
    </recommendedName>
</protein>
<dbReference type="AlphaFoldDB" id="A0A8T8I2L7"/>
<evidence type="ECO:0008006" key="6">
    <source>
        <dbReference type="Google" id="ProtNLM"/>
    </source>
</evidence>
<evidence type="ECO:0000313" key="3">
    <source>
        <dbReference type="EMBL" id="QTR04234.1"/>
    </source>
</evidence>
<reference evidence="2 5" key="1">
    <citation type="submission" date="2021-01" db="EMBL/GenBank/DDBJ databases">
        <title>Sequencing the genomes of 1000 actinobacteria strains.</title>
        <authorList>
            <person name="Klenk H.-P."/>
        </authorList>
    </citation>
    <scope>NUCLEOTIDE SEQUENCE [LARGE SCALE GENOMIC DNA]</scope>
    <source>
        <strain evidence="2 5">DSM 44581</strain>
    </source>
</reference>
<organism evidence="3 4">
    <name type="scientific">Saccharothrix algeriensis</name>
    <dbReference type="NCBI Taxonomy" id="173560"/>
    <lineage>
        <taxon>Bacteria</taxon>
        <taxon>Bacillati</taxon>
        <taxon>Actinomycetota</taxon>
        <taxon>Actinomycetes</taxon>
        <taxon>Pseudonocardiales</taxon>
        <taxon>Pseudonocardiaceae</taxon>
        <taxon>Saccharothrix</taxon>
    </lineage>
</organism>
<reference evidence="3" key="2">
    <citation type="submission" date="2021-04" db="EMBL/GenBank/DDBJ databases">
        <title>Saccharothrix algeriensis WGS.</title>
        <authorList>
            <person name="Stuskova K."/>
            <person name="Hakalova E."/>
            <person name="Tebbal A.B."/>
            <person name="Eichmeier A."/>
        </authorList>
    </citation>
    <scope>NUCLEOTIDE SEQUENCE</scope>
    <source>
        <strain evidence="3">NRRL B-24137</strain>
    </source>
</reference>
<name>A0A8T8I2L7_9PSEU</name>
<proteinExistence type="predicted"/>
<dbReference type="EMBL" id="CP072788">
    <property type="protein sequence ID" value="QTR04234.1"/>
    <property type="molecule type" value="Genomic_DNA"/>
</dbReference>
<dbReference type="RefSeq" id="WP_204841028.1">
    <property type="nucleotide sequence ID" value="NZ_JAFBCL010000001.1"/>
</dbReference>
<keyword evidence="5" id="KW-1185">Reference proteome</keyword>
<gene>
    <name evidence="3" type="ORF">J7S33_04580</name>
    <name evidence="2" type="ORF">JOE68_000856</name>
</gene>
<dbReference type="Proteomes" id="UP001195724">
    <property type="component" value="Unassembled WGS sequence"/>
</dbReference>
<feature type="region of interest" description="Disordered" evidence="1">
    <location>
        <begin position="1"/>
        <end position="81"/>
    </location>
</feature>